<accession>A0A511RKW1</accession>
<dbReference type="PANTHER" id="PTHR13691:SF5">
    <property type="entry name" value="LARGE RIBOSOMAL SUBUNIT PROTEIN UL2M"/>
    <property type="match status" value="1"/>
</dbReference>
<reference evidence="9 10" key="1">
    <citation type="submission" date="2019-07" db="EMBL/GenBank/DDBJ databases">
        <title>Whole genome shotgun sequence of Oceanithermus desulfurans NBRC 100063.</title>
        <authorList>
            <person name="Hosoyama A."/>
            <person name="Uohara A."/>
            <person name="Ohji S."/>
            <person name="Ichikawa N."/>
        </authorList>
    </citation>
    <scope>NUCLEOTIDE SEQUENCE [LARGE SCALE GENOMIC DNA]</scope>
    <source>
        <strain evidence="9 10">NBRC 100063</strain>
    </source>
</reference>
<dbReference type="InterPro" id="IPR022671">
    <property type="entry name" value="Ribosomal_uL2_CS"/>
</dbReference>
<dbReference type="PIRSF" id="PIRSF002158">
    <property type="entry name" value="Ribosomal_L2"/>
    <property type="match status" value="1"/>
</dbReference>
<evidence type="ECO:0000256" key="5">
    <source>
        <dbReference type="HAMAP-Rule" id="MF_01320"/>
    </source>
</evidence>
<dbReference type="Gene3D" id="2.30.30.30">
    <property type="match status" value="1"/>
</dbReference>
<sequence>MAVKKFRPYTPSRRFMTVADFSEITKTEPEKSLTEPLKKTGGRNNQGRITVRFRGGGHKRLYRIIDFKRRDKAGIPARVAAIEYDPNRSARIALLFYRDGEKRYIIAPEGLKPGMTVQSGPEAPIQVGNALPLRFIPVGTVVHAIELEPGKGAQLARSAGTGAQIQGREGDYVVLRLPSGELRRIHAESYATVGVVGNADHKNIVIGKAGRTRWLGRKPHVRGSAMNPVDHPHGGGEGRAPRGRPPASPWGWQTKGKKTRKKRKPSDRFIISRRKKK</sequence>
<feature type="compositionally biased region" description="Basic and acidic residues" evidence="6">
    <location>
        <begin position="230"/>
        <end position="240"/>
    </location>
</feature>
<dbReference type="RefSeq" id="WP_013458248.1">
    <property type="nucleotide sequence ID" value="NZ_BJXN01000011.1"/>
</dbReference>
<evidence type="ECO:0000259" key="8">
    <source>
        <dbReference type="SMART" id="SM01383"/>
    </source>
</evidence>
<evidence type="ECO:0000259" key="7">
    <source>
        <dbReference type="SMART" id="SM01382"/>
    </source>
</evidence>
<name>A0A511RKW1_9DEIN</name>
<organism evidence="9 10">
    <name type="scientific">Oceanithermus desulfurans NBRC 100063</name>
    <dbReference type="NCBI Taxonomy" id="1227550"/>
    <lineage>
        <taxon>Bacteria</taxon>
        <taxon>Thermotogati</taxon>
        <taxon>Deinococcota</taxon>
        <taxon>Deinococci</taxon>
        <taxon>Thermales</taxon>
        <taxon>Thermaceae</taxon>
        <taxon>Oceanithermus</taxon>
    </lineage>
</organism>
<comment type="subunit">
    <text evidence="5">Part of the 50S ribosomal subunit. Forms a bridge to the 30S subunit in the 70S ribosome.</text>
</comment>
<comment type="caution">
    <text evidence="9">The sequence shown here is derived from an EMBL/GenBank/DDBJ whole genome shotgun (WGS) entry which is preliminary data.</text>
</comment>
<dbReference type="HAMAP" id="MF_01320_B">
    <property type="entry name" value="Ribosomal_uL2_B"/>
    <property type="match status" value="1"/>
</dbReference>
<dbReference type="Pfam" id="PF00181">
    <property type="entry name" value="Ribosomal_L2_N"/>
    <property type="match status" value="1"/>
</dbReference>
<evidence type="ECO:0000256" key="2">
    <source>
        <dbReference type="ARBA" id="ARBA00022980"/>
    </source>
</evidence>
<keyword evidence="3 5" id="KW-0687">Ribonucleoprotein</keyword>
<feature type="compositionally biased region" description="Basic residues" evidence="6">
    <location>
        <begin position="255"/>
        <end position="277"/>
    </location>
</feature>
<feature type="region of interest" description="Disordered" evidence="6">
    <location>
        <begin position="216"/>
        <end position="277"/>
    </location>
</feature>
<keyword evidence="2 5" id="KW-0689">Ribosomal protein</keyword>
<dbReference type="InterPro" id="IPR005880">
    <property type="entry name" value="Ribosomal_uL2_bac/org-type"/>
</dbReference>
<feature type="region of interest" description="Disordered" evidence="6">
    <location>
        <begin position="27"/>
        <end position="48"/>
    </location>
</feature>
<gene>
    <name evidence="5 9" type="primary">rplB</name>
    <name evidence="9" type="ORF">ODE01S_17350</name>
</gene>
<dbReference type="InterPro" id="IPR014722">
    <property type="entry name" value="Rib_uL2_dom2"/>
</dbReference>
<proteinExistence type="inferred from homology"/>
<dbReference type="GO" id="GO:0002181">
    <property type="term" value="P:cytoplasmic translation"/>
    <property type="evidence" value="ECO:0007669"/>
    <property type="project" value="TreeGrafter"/>
</dbReference>
<evidence type="ECO:0000313" key="10">
    <source>
        <dbReference type="Proteomes" id="UP000321827"/>
    </source>
</evidence>
<dbReference type="Gene3D" id="4.10.950.10">
    <property type="entry name" value="Ribosomal protein L2, domain 3"/>
    <property type="match status" value="1"/>
</dbReference>
<dbReference type="EMBL" id="BJXN01000011">
    <property type="protein sequence ID" value="GEM90301.1"/>
    <property type="molecule type" value="Genomic_DNA"/>
</dbReference>
<evidence type="ECO:0000313" key="9">
    <source>
        <dbReference type="EMBL" id="GEM90301.1"/>
    </source>
</evidence>
<comment type="function">
    <text evidence="5">One of the primary rRNA binding proteins. Required for association of the 30S and 50S subunits to form the 70S ribosome, for tRNA binding and peptide bond formation. It has been suggested to have peptidyltransferase activity; this is somewhat controversial. Makes several contacts with the 16S rRNA in the 70S ribosome.</text>
</comment>
<dbReference type="AlphaFoldDB" id="A0A511RKW1"/>
<feature type="compositionally biased region" description="Basic and acidic residues" evidence="6">
    <location>
        <begin position="27"/>
        <end position="38"/>
    </location>
</feature>
<feature type="domain" description="Large ribosomal subunit protein uL2 C-terminal" evidence="7">
    <location>
        <begin position="125"/>
        <end position="253"/>
    </location>
</feature>
<dbReference type="GO" id="GO:0016740">
    <property type="term" value="F:transferase activity"/>
    <property type="evidence" value="ECO:0007669"/>
    <property type="project" value="InterPro"/>
</dbReference>
<dbReference type="Gene3D" id="2.40.50.140">
    <property type="entry name" value="Nucleic acid-binding proteins"/>
    <property type="match status" value="1"/>
</dbReference>
<dbReference type="InterPro" id="IPR022666">
    <property type="entry name" value="Ribosomal_uL2_RNA-bd_dom"/>
</dbReference>
<dbReference type="InterPro" id="IPR002171">
    <property type="entry name" value="Ribosomal_uL2"/>
</dbReference>
<feature type="domain" description="Large ribosomal subunit protein uL2 RNA-binding" evidence="8">
    <location>
        <begin position="42"/>
        <end position="119"/>
    </location>
</feature>
<dbReference type="SMART" id="SM01382">
    <property type="entry name" value="Ribosomal_L2_C"/>
    <property type="match status" value="1"/>
</dbReference>
<evidence type="ECO:0000256" key="3">
    <source>
        <dbReference type="ARBA" id="ARBA00023274"/>
    </source>
</evidence>
<keyword evidence="5" id="KW-0699">rRNA-binding</keyword>
<evidence type="ECO:0000256" key="6">
    <source>
        <dbReference type="SAM" id="MobiDB-lite"/>
    </source>
</evidence>
<dbReference type="InterPro" id="IPR014726">
    <property type="entry name" value="Ribosomal_uL2_dom3"/>
</dbReference>
<protein>
    <recommendedName>
        <fullName evidence="4 5">Large ribosomal subunit protein uL2</fullName>
    </recommendedName>
</protein>
<dbReference type="GO" id="GO:0003735">
    <property type="term" value="F:structural constituent of ribosome"/>
    <property type="evidence" value="ECO:0007669"/>
    <property type="project" value="InterPro"/>
</dbReference>
<dbReference type="InterPro" id="IPR022669">
    <property type="entry name" value="Ribosomal_uL2_C"/>
</dbReference>
<dbReference type="SMART" id="SM01383">
    <property type="entry name" value="Ribosomal_L2"/>
    <property type="match status" value="1"/>
</dbReference>
<dbReference type="GO" id="GO:0019843">
    <property type="term" value="F:rRNA binding"/>
    <property type="evidence" value="ECO:0007669"/>
    <property type="project" value="UniProtKB-UniRule"/>
</dbReference>
<dbReference type="Pfam" id="PF03947">
    <property type="entry name" value="Ribosomal_L2_C"/>
    <property type="match status" value="1"/>
</dbReference>
<comment type="similarity">
    <text evidence="1 5">Belongs to the universal ribosomal protein uL2 family.</text>
</comment>
<dbReference type="NCBIfam" id="TIGR01171">
    <property type="entry name" value="rplB_bact"/>
    <property type="match status" value="1"/>
</dbReference>
<dbReference type="Proteomes" id="UP000321827">
    <property type="component" value="Unassembled WGS sequence"/>
</dbReference>
<dbReference type="PANTHER" id="PTHR13691">
    <property type="entry name" value="RIBOSOMAL PROTEIN L2"/>
    <property type="match status" value="1"/>
</dbReference>
<dbReference type="PROSITE" id="PS00467">
    <property type="entry name" value="RIBOSOMAL_L2"/>
    <property type="match status" value="1"/>
</dbReference>
<evidence type="ECO:0000256" key="4">
    <source>
        <dbReference type="ARBA" id="ARBA00035242"/>
    </source>
</evidence>
<dbReference type="SUPFAM" id="SSF50104">
    <property type="entry name" value="Translation proteins SH3-like domain"/>
    <property type="match status" value="1"/>
</dbReference>
<dbReference type="OrthoDB" id="9778722at2"/>
<dbReference type="InterPro" id="IPR008991">
    <property type="entry name" value="Translation_prot_SH3-like_sf"/>
</dbReference>
<evidence type="ECO:0000256" key="1">
    <source>
        <dbReference type="ARBA" id="ARBA00005636"/>
    </source>
</evidence>
<dbReference type="FunFam" id="2.40.50.140:FF:000003">
    <property type="entry name" value="50S ribosomal protein L2"/>
    <property type="match status" value="1"/>
</dbReference>
<dbReference type="FunFam" id="2.30.30.30:FF:000001">
    <property type="entry name" value="50S ribosomal protein L2"/>
    <property type="match status" value="1"/>
</dbReference>
<dbReference type="SUPFAM" id="SSF50249">
    <property type="entry name" value="Nucleic acid-binding proteins"/>
    <property type="match status" value="1"/>
</dbReference>
<dbReference type="FunFam" id="4.10.950.10:FF:000001">
    <property type="entry name" value="50S ribosomal protein L2"/>
    <property type="match status" value="1"/>
</dbReference>
<dbReference type="InterPro" id="IPR012340">
    <property type="entry name" value="NA-bd_OB-fold"/>
</dbReference>
<keyword evidence="5" id="KW-0694">RNA-binding</keyword>
<dbReference type="GO" id="GO:0015934">
    <property type="term" value="C:large ribosomal subunit"/>
    <property type="evidence" value="ECO:0007669"/>
    <property type="project" value="InterPro"/>
</dbReference>